<gene>
    <name evidence="1" type="ORF">ASZ90_016796</name>
</gene>
<evidence type="ECO:0000313" key="1">
    <source>
        <dbReference type="EMBL" id="KUG05768.1"/>
    </source>
</evidence>
<accession>A0A0W8EB15</accession>
<dbReference type="AlphaFoldDB" id="A0A0W8EB15"/>
<protein>
    <submittedName>
        <fullName evidence="1">Uncharacterized protein</fullName>
    </submittedName>
</protein>
<comment type="caution">
    <text evidence="1">The sequence shown here is derived from an EMBL/GenBank/DDBJ whole genome shotgun (WGS) entry which is preliminary data.</text>
</comment>
<name>A0A0W8EB15_9ZZZZ</name>
<sequence>MIIRTYAILPNDALIIATCREQGNPKKCIIRKGFFRE</sequence>
<proteinExistence type="predicted"/>
<reference evidence="1" key="1">
    <citation type="journal article" date="2015" name="Proc. Natl. Acad. Sci. U.S.A.">
        <title>Networks of energetic and metabolic interactions define dynamics in microbial communities.</title>
        <authorList>
            <person name="Embree M."/>
            <person name="Liu J.K."/>
            <person name="Al-Bassam M.M."/>
            <person name="Zengler K."/>
        </authorList>
    </citation>
    <scope>NUCLEOTIDE SEQUENCE</scope>
</reference>
<dbReference type="EMBL" id="LNQE01001767">
    <property type="protein sequence ID" value="KUG05768.1"/>
    <property type="molecule type" value="Genomic_DNA"/>
</dbReference>
<organism evidence="1">
    <name type="scientific">hydrocarbon metagenome</name>
    <dbReference type="NCBI Taxonomy" id="938273"/>
    <lineage>
        <taxon>unclassified sequences</taxon>
        <taxon>metagenomes</taxon>
        <taxon>ecological metagenomes</taxon>
    </lineage>
</organism>